<dbReference type="Pfam" id="PF00005">
    <property type="entry name" value="ABC_tran"/>
    <property type="match status" value="1"/>
</dbReference>
<organism evidence="14 15">
    <name type="scientific">Dyadobacter soli</name>
    <dbReference type="NCBI Taxonomy" id="659014"/>
    <lineage>
        <taxon>Bacteria</taxon>
        <taxon>Pseudomonadati</taxon>
        <taxon>Bacteroidota</taxon>
        <taxon>Cytophagia</taxon>
        <taxon>Cytophagales</taxon>
        <taxon>Spirosomataceae</taxon>
        <taxon>Dyadobacter</taxon>
    </lineage>
</organism>
<dbReference type="Gene3D" id="3.90.70.10">
    <property type="entry name" value="Cysteine proteinases"/>
    <property type="match status" value="1"/>
</dbReference>
<feature type="transmembrane region" description="Helical" evidence="10">
    <location>
        <begin position="370"/>
        <end position="389"/>
    </location>
</feature>
<keyword evidence="8 10" id="KW-1133">Transmembrane helix</keyword>
<dbReference type="Proteomes" id="UP000198748">
    <property type="component" value="Unassembled WGS sequence"/>
</dbReference>
<evidence type="ECO:0000256" key="4">
    <source>
        <dbReference type="ARBA" id="ARBA00022692"/>
    </source>
</evidence>
<evidence type="ECO:0000256" key="8">
    <source>
        <dbReference type="ARBA" id="ARBA00022989"/>
    </source>
</evidence>
<dbReference type="InterPro" id="IPR017871">
    <property type="entry name" value="ABC_transporter-like_CS"/>
</dbReference>
<feature type="transmembrane region" description="Helical" evidence="10">
    <location>
        <begin position="230"/>
        <end position="252"/>
    </location>
</feature>
<dbReference type="GO" id="GO:0005886">
    <property type="term" value="C:plasma membrane"/>
    <property type="evidence" value="ECO:0007669"/>
    <property type="project" value="UniProtKB-SubCell"/>
</dbReference>
<dbReference type="EMBL" id="FNAN01000020">
    <property type="protein sequence ID" value="SDG56255.1"/>
    <property type="molecule type" value="Genomic_DNA"/>
</dbReference>
<keyword evidence="4 10" id="KW-0812">Transmembrane</keyword>
<evidence type="ECO:0000259" key="13">
    <source>
        <dbReference type="PROSITE" id="PS50990"/>
    </source>
</evidence>
<protein>
    <submittedName>
        <fullName evidence="14">ATP-binding cassette, subfamily B</fullName>
    </submittedName>
</protein>
<dbReference type="GO" id="GO:0008233">
    <property type="term" value="F:peptidase activity"/>
    <property type="evidence" value="ECO:0007669"/>
    <property type="project" value="InterPro"/>
</dbReference>
<dbReference type="Gene3D" id="3.40.50.300">
    <property type="entry name" value="P-loop containing nucleotide triphosphate hydrolases"/>
    <property type="match status" value="1"/>
</dbReference>
<evidence type="ECO:0000256" key="1">
    <source>
        <dbReference type="ARBA" id="ARBA00004651"/>
    </source>
</evidence>
<dbReference type="InterPro" id="IPR027417">
    <property type="entry name" value="P-loop_NTPase"/>
</dbReference>
<dbReference type="RefSeq" id="WP_090156381.1">
    <property type="nucleotide sequence ID" value="NZ_FNAN01000020.1"/>
</dbReference>
<dbReference type="SMART" id="SM00382">
    <property type="entry name" value="AAA"/>
    <property type="match status" value="1"/>
</dbReference>
<dbReference type="OrthoDB" id="9769115at2"/>
<keyword evidence="6" id="KW-0378">Hydrolase</keyword>
<accession>A0A1G7V8P9</accession>
<keyword evidence="3" id="KW-1003">Cell membrane</keyword>
<comment type="subcellular location">
    <subcellularLocation>
        <location evidence="1">Cell membrane</location>
        <topology evidence="1">Multi-pass membrane protein</topology>
    </subcellularLocation>
</comment>
<dbReference type="GO" id="GO:0006508">
    <property type="term" value="P:proteolysis"/>
    <property type="evidence" value="ECO:0007669"/>
    <property type="project" value="InterPro"/>
</dbReference>
<evidence type="ECO:0000256" key="5">
    <source>
        <dbReference type="ARBA" id="ARBA00022741"/>
    </source>
</evidence>
<dbReference type="PROSITE" id="PS50929">
    <property type="entry name" value="ABC_TM1F"/>
    <property type="match status" value="1"/>
</dbReference>
<dbReference type="PANTHER" id="PTHR43394:SF1">
    <property type="entry name" value="ATP-BINDING CASSETTE SUB-FAMILY B MEMBER 10, MITOCHONDRIAL"/>
    <property type="match status" value="1"/>
</dbReference>
<name>A0A1G7V8P9_9BACT</name>
<keyword evidence="7 14" id="KW-0067">ATP-binding</keyword>
<reference evidence="15" key="1">
    <citation type="submission" date="2016-10" db="EMBL/GenBank/DDBJ databases">
        <authorList>
            <person name="Varghese N."/>
            <person name="Submissions S."/>
        </authorList>
    </citation>
    <scope>NUCLEOTIDE SEQUENCE [LARGE SCALE GENOMIC DNA]</scope>
    <source>
        <strain evidence="15">DSM 25329</strain>
    </source>
</reference>
<proteinExistence type="predicted"/>
<evidence type="ECO:0000259" key="11">
    <source>
        <dbReference type="PROSITE" id="PS50893"/>
    </source>
</evidence>
<dbReference type="InterPro" id="IPR011527">
    <property type="entry name" value="ABC1_TM_dom"/>
</dbReference>
<dbReference type="Pfam" id="PF03412">
    <property type="entry name" value="Peptidase_C39"/>
    <property type="match status" value="1"/>
</dbReference>
<dbReference type="GO" id="GO:0005524">
    <property type="term" value="F:ATP binding"/>
    <property type="evidence" value="ECO:0007669"/>
    <property type="project" value="UniProtKB-KW"/>
</dbReference>
<dbReference type="InterPro" id="IPR003593">
    <property type="entry name" value="AAA+_ATPase"/>
</dbReference>
<dbReference type="CDD" id="cd18571">
    <property type="entry name" value="ABC_6TM_peptidase_like"/>
    <property type="match status" value="1"/>
</dbReference>
<dbReference type="InterPro" id="IPR003439">
    <property type="entry name" value="ABC_transporter-like_ATP-bd"/>
</dbReference>
<feature type="transmembrane region" description="Helical" evidence="10">
    <location>
        <begin position="341"/>
        <end position="364"/>
    </location>
</feature>
<evidence type="ECO:0000259" key="12">
    <source>
        <dbReference type="PROSITE" id="PS50929"/>
    </source>
</evidence>
<dbReference type="InterPro" id="IPR005074">
    <property type="entry name" value="Peptidase_C39"/>
</dbReference>
<dbReference type="GO" id="GO:0015421">
    <property type="term" value="F:ABC-type oligopeptide transporter activity"/>
    <property type="evidence" value="ECO:0007669"/>
    <property type="project" value="TreeGrafter"/>
</dbReference>
<keyword evidence="2" id="KW-0813">Transport</keyword>
<feature type="domain" description="Peptidase C39" evidence="13">
    <location>
        <begin position="8"/>
        <end position="128"/>
    </location>
</feature>
<dbReference type="InterPro" id="IPR039421">
    <property type="entry name" value="Type_1_exporter"/>
</dbReference>
<dbReference type="PROSITE" id="PS00211">
    <property type="entry name" value="ABC_TRANSPORTER_1"/>
    <property type="match status" value="1"/>
</dbReference>
<evidence type="ECO:0000313" key="15">
    <source>
        <dbReference type="Proteomes" id="UP000198748"/>
    </source>
</evidence>
<evidence type="ECO:0000256" key="2">
    <source>
        <dbReference type="ARBA" id="ARBA00022448"/>
    </source>
</evidence>
<dbReference type="Gene3D" id="1.20.1560.10">
    <property type="entry name" value="ABC transporter type 1, transmembrane domain"/>
    <property type="match status" value="1"/>
</dbReference>
<evidence type="ECO:0000256" key="7">
    <source>
        <dbReference type="ARBA" id="ARBA00022840"/>
    </source>
</evidence>
<evidence type="ECO:0000256" key="9">
    <source>
        <dbReference type="ARBA" id="ARBA00023136"/>
    </source>
</evidence>
<evidence type="ECO:0000256" key="10">
    <source>
        <dbReference type="SAM" id="Phobius"/>
    </source>
</evidence>
<dbReference type="FunFam" id="3.40.50.300:FF:000299">
    <property type="entry name" value="ABC transporter ATP-binding protein/permease"/>
    <property type="match status" value="1"/>
</dbReference>
<dbReference type="STRING" id="659014.SAMN04487996_1204"/>
<evidence type="ECO:0000256" key="3">
    <source>
        <dbReference type="ARBA" id="ARBA00022475"/>
    </source>
</evidence>
<dbReference type="SUPFAM" id="SSF90123">
    <property type="entry name" value="ABC transporter transmembrane region"/>
    <property type="match status" value="1"/>
</dbReference>
<dbReference type="PROSITE" id="PS50990">
    <property type="entry name" value="PEPTIDASE_C39"/>
    <property type="match status" value="1"/>
</dbReference>
<sequence length="813" mass="91715">MKFTHYQQLDRMDCGPTCLRMIARHYGKHYTAQTLREKAQISREGVSMLGIAEAAETLGFKSVGVRTTLDKLIKEAPLPCVLHWGQNHFVVLYAISQRQSAFRYNEVSRRFLSKIWGGRKPTVTFDPDDDRMGVPNEFELLSPNLSPKTGNRYEDTGHRTFHIADPSRGLITYTSTEFEKRWLSFKNNGSKEGLALLLEPTSRFYDEDDEKANGFRFGQLLRYLWGYKKLIGQLGLGMLAGSGLALLMPILMQSVVDVGIGSQNLSFIYLVLIAQMILLCSTAAVDFLRSWILLHISTRLNLTILSEFLSKLMRLPVSFFDVKQFGDIMQRIGDHRRIESFLTGQTLSVLFSLINLAVFGFVLAYYHLSIFIVATVASILYAAWVILFLKQRRKLDAKRFDVSARNQSQIVQLIQGMQDIKLCGAETPKRWEWERTQANLFKWSVRNLSLSQFQQAGALLLNQSKNIFITFLAARAVLEGQLTLGGMMSVQYILGQFNAPIEQLISFLQSWQDAQMSLERLNEVHGMVDEEPAHQQKRTEWDKHQDISLSNITYTYPGAGNDPVLKNINLTIPQGKTTAIVGTSGSGKTTLLKLLLRFYDPQMGTISLKSGTGGMLFNQRSLDNIIMGSAGNKDLDFKYISHRSWRQQCGVVMQEGFIFSDTIARNIAVADEVIDQARLYHAAQVANIHEFIESLPLGYYTKIGAEGNGISQGQKQRILIARSVYKNPQLLLFDEATNALDANNEAVIMRNMEEFFLGKTVIIVAHRLSTVKHADQIVVLEKGEIVEVGTHGELVLTKGKYFELVSNQLELAV</sequence>
<keyword evidence="5" id="KW-0547">Nucleotide-binding</keyword>
<keyword evidence="9 10" id="KW-0472">Membrane</keyword>
<gene>
    <name evidence="14" type="ORF">SAMN04487996_1204</name>
</gene>
<feature type="domain" description="ABC transmembrane type-1" evidence="12">
    <location>
        <begin position="236"/>
        <end position="513"/>
    </location>
</feature>
<dbReference type="PROSITE" id="PS50893">
    <property type="entry name" value="ABC_TRANSPORTER_2"/>
    <property type="match status" value="1"/>
</dbReference>
<dbReference type="PANTHER" id="PTHR43394">
    <property type="entry name" value="ATP-DEPENDENT PERMEASE MDL1, MITOCHONDRIAL"/>
    <property type="match status" value="1"/>
</dbReference>
<dbReference type="SUPFAM" id="SSF52540">
    <property type="entry name" value="P-loop containing nucleoside triphosphate hydrolases"/>
    <property type="match status" value="1"/>
</dbReference>
<dbReference type="Pfam" id="PF00664">
    <property type="entry name" value="ABC_membrane"/>
    <property type="match status" value="1"/>
</dbReference>
<evidence type="ECO:0000256" key="6">
    <source>
        <dbReference type="ARBA" id="ARBA00022801"/>
    </source>
</evidence>
<feature type="transmembrane region" description="Helical" evidence="10">
    <location>
        <begin position="267"/>
        <end position="288"/>
    </location>
</feature>
<feature type="domain" description="ABC transporter" evidence="11">
    <location>
        <begin position="547"/>
        <end position="807"/>
    </location>
</feature>
<keyword evidence="15" id="KW-1185">Reference proteome</keyword>
<dbReference type="GO" id="GO:0016887">
    <property type="term" value="F:ATP hydrolysis activity"/>
    <property type="evidence" value="ECO:0007669"/>
    <property type="project" value="InterPro"/>
</dbReference>
<dbReference type="CDD" id="cd02418">
    <property type="entry name" value="Peptidase_C39B"/>
    <property type="match status" value="1"/>
</dbReference>
<evidence type="ECO:0000313" key="14">
    <source>
        <dbReference type="EMBL" id="SDG56255.1"/>
    </source>
</evidence>
<dbReference type="AlphaFoldDB" id="A0A1G7V8P9"/>
<dbReference type="InterPro" id="IPR036640">
    <property type="entry name" value="ABC1_TM_sf"/>
</dbReference>